<dbReference type="InterPro" id="IPR052558">
    <property type="entry name" value="Siderophore_Hydrolase_D"/>
</dbReference>
<dbReference type="Pfam" id="PF00756">
    <property type="entry name" value="Esterase"/>
    <property type="match status" value="1"/>
</dbReference>
<evidence type="ECO:0000256" key="2">
    <source>
        <dbReference type="ARBA" id="ARBA00022801"/>
    </source>
</evidence>
<evidence type="ECO:0000313" key="3">
    <source>
        <dbReference type="EMBL" id="MBK3495866.1"/>
    </source>
</evidence>
<gene>
    <name evidence="3" type="ORF">JFL43_13560</name>
</gene>
<reference evidence="3 4" key="1">
    <citation type="submission" date="2020-12" db="EMBL/GenBank/DDBJ databases">
        <title>YIM B01967 draft genome.</title>
        <authorList>
            <person name="Yan X."/>
        </authorList>
    </citation>
    <scope>NUCLEOTIDE SEQUENCE [LARGE SCALE GENOMIC DNA]</scope>
    <source>
        <strain evidence="3 4">YIM B01967</strain>
    </source>
</reference>
<dbReference type="EMBL" id="JAEOAH010000021">
    <property type="protein sequence ID" value="MBK3495866.1"/>
    <property type="molecule type" value="Genomic_DNA"/>
</dbReference>
<proteinExistence type="inferred from homology"/>
<sequence>MDYSYDIKVSLPKSSPPIDGYPVIYILDGNSYFQFAQDVVRLQSKNEPKTLVNEAIVVGIGHQEKDKEASKRRFYDFTAPAEEYVYPDRLKGFDIGNHGGAQSFLDFIELELKPEIEGRYTINKEKQALFGHSLSGLFTLWTLFTKQNAFQTYLALSPSIWWNDHEILTYMEQFLNQLKEYEKRHLFVAVGECERFMVDDAIQVVNKLKEDQQAHVECEFYCAPEENHASVVPTVMSRVIRFASKY</sequence>
<accession>A0ABS1H8X2</accession>
<dbReference type="PANTHER" id="PTHR40841">
    <property type="entry name" value="SIDEROPHORE TRIACETYLFUSARININE C ESTERASE"/>
    <property type="match status" value="1"/>
</dbReference>
<evidence type="ECO:0000256" key="1">
    <source>
        <dbReference type="ARBA" id="ARBA00005622"/>
    </source>
</evidence>
<dbReference type="Proteomes" id="UP000618943">
    <property type="component" value="Unassembled WGS sequence"/>
</dbReference>
<dbReference type="Gene3D" id="3.40.50.1820">
    <property type="entry name" value="alpha/beta hydrolase"/>
    <property type="match status" value="1"/>
</dbReference>
<keyword evidence="2 3" id="KW-0378">Hydrolase</keyword>
<dbReference type="PANTHER" id="PTHR40841:SF2">
    <property type="entry name" value="SIDEROPHORE-DEGRADING ESTERASE (EUROFUNG)"/>
    <property type="match status" value="1"/>
</dbReference>
<comment type="similarity">
    <text evidence="1">Belongs to the esterase D family.</text>
</comment>
<organism evidence="3 4">
    <name type="scientific">Viridibacillus soli</name>
    <dbReference type="NCBI Taxonomy" id="2798301"/>
    <lineage>
        <taxon>Bacteria</taxon>
        <taxon>Bacillati</taxon>
        <taxon>Bacillota</taxon>
        <taxon>Bacilli</taxon>
        <taxon>Bacillales</taxon>
        <taxon>Caryophanaceae</taxon>
        <taxon>Viridibacillus</taxon>
    </lineage>
</organism>
<keyword evidence="4" id="KW-1185">Reference proteome</keyword>
<evidence type="ECO:0000313" key="4">
    <source>
        <dbReference type="Proteomes" id="UP000618943"/>
    </source>
</evidence>
<dbReference type="InterPro" id="IPR029058">
    <property type="entry name" value="AB_hydrolase_fold"/>
</dbReference>
<protein>
    <submittedName>
        <fullName evidence="3">Alpha/beta hydrolase</fullName>
    </submittedName>
</protein>
<name>A0ABS1H8X2_9BACL</name>
<dbReference type="InterPro" id="IPR000801">
    <property type="entry name" value="Esterase-like"/>
</dbReference>
<dbReference type="GO" id="GO:0016787">
    <property type="term" value="F:hydrolase activity"/>
    <property type="evidence" value="ECO:0007669"/>
    <property type="project" value="UniProtKB-KW"/>
</dbReference>
<comment type="caution">
    <text evidence="3">The sequence shown here is derived from an EMBL/GenBank/DDBJ whole genome shotgun (WGS) entry which is preliminary data.</text>
</comment>
<dbReference type="SUPFAM" id="SSF53474">
    <property type="entry name" value="alpha/beta-Hydrolases"/>
    <property type="match status" value="1"/>
</dbReference>